<reference evidence="1 2" key="1">
    <citation type="journal article" date="2024" name="bioRxiv">
        <title>A reference genome for Trichogramma kaykai: A tiny desert-dwelling parasitoid wasp with competing sex-ratio distorters.</title>
        <authorList>
            <person name="Culotta J."/>
            <person name="Lindsey A.R."/>
        </authorList>
    </citation>
    <scope>NUCLEOTIDE SEQUENCE [LARGE SCALE GENOMIC DNA]</scope>
    <source>
        <strain evidence="1 2">KSX58</strain>
    </source>
</reference>
<dbReference type="Proteomes" id="UP001627154">
    <property type="component" value="Unassembled WGS sequence"/>
</dbReference>
<keyword evidence="2" id="KW-1185">Reference proteome</keyword>
<evidence type="ECO:0000313" key="2">
    <source>
        <dbReference type="Proteomes" id="UP001627154"/>
    </source>
</evidence>
<dbReference type="AlphaFoldDB" id="A0ABD2XRW8"/>
<evidence type="ECO:0000313" key="1">
    <source>
        <dbReference type="EMBL" id="KAL3407733.1"/>
    </source>
</evidence>
<proteinExistence type="predicted"/>
<dbReference type="PANTHER" id="PTHR33053">
    <property type="entry name" value="PROTEIN, PUTATIVE-RELATED"/>
    <property type="match status" value="1"/>
</dbReference>
<accession>A0ABD2XRW8</accession>
<protein>
    <recommendedName>
        <fullName evidence="3">DUF4218 domain-containing protein</fullName>
    </recommendedName>
</protein>
<dbReference type="PANTHER" id="PTHR33053:SF25">
    <property type="entry name" value="TRANSPOSASE DOMAIN-CONTAINING PROTEIN"/>
    <property type="match status" value="1"/>
</dbReference>
<name>A0ABD2XRW8_9HYME</name>
<gene>
    <name evidence="1" type="ORF">TKK_000401</name>
</gene>
<sequence>MVKSKTDSLIQSVDDEFFHLKTKLETVTQDSNNKSIDNNDEKNVDYQEKLLEVFSEPAPDSNSTLEIDTTSPFILNSNIHDTFDEQDDSAMDDLLSLFDQINTEDNYDDEDDDYRDDSDDGSKVVENFNEDSPYFEFSEKFHFWCIKYIHTIPHVAINELLRLYRSEFKIPFPEVRTFLHTPRTTKIIPMDSGQYYHHSLFISLSSFTENYEKSGVITNEVQIMISIDGAPLAKSSEKGLWIILCSETQLDLVNLVGLYYGEEKPVNSNDLNKMFVSEFQILSKDGFLSLPGKRYNVKFHALICDTPAKAYVLNVKYHSGFYSCSKCEIAGTHENYVYFSGRPGKLRTDEDFRNMRYNEPNDYQKEKTILNDIPNFGGVTQVPLDYMHLVCLGVVLKLIELWIKGPLHVRISNHSRQTISNDLKKLKSYTLSDFGRKPRKFENVRRVWKAHELRQFLLYTGPIVLRDNLPPDLYNNFLKLHVGITILINPILVENDKYLDFAENVLIKFVEDYEENYNPQNVVFNVHNILHLVADVRKYGKLDNFSAFRFENYIRKIKHLVRTGDNPLAQIARRLSEKSWLESKICDTTIIDKFTVENKHYDGPILPHFCENQFKKLKTKLFSLNVDDKRENCIVKQDGTVFECLNFINKKNQIFIIGKNFKTKGNLYEKPLSSSNLGIFKISNEPDTRLETIATSMIAAKVCRYPYKGETFALSLHHSFG</sequence>
<comment type="caution">
    <text evidence="1">The sequence shown here is derived from an EMBL/GenBank/DDBJ whole genome shotgun (WGS) entry which is preliminary data.</text>
</comment>
<organism evidence="1 2">
    <name type="scientific">Trichogramma kaykai</name>
    <dbReference type="NCBI Taxonomy" id="54128"/>
    <lineage>
        <taxon>Eukaryota</taxon>
        <taxon>Metazoa</taxon>
        <taxon>Ecdysozoa</taxon>
        <taxon>Arthropoda</taxon>
        <taxon>Hexapoda</taxon>
        <taxon>Insecta</taxon>
        <taxon>Pterygota</taxon>
        <taxon>Neoptera</taxon>
        <taxon>Endopterygota</taxon>
        <taxon>Hymenoptera</taxon>
        <taxon>Apocrita</taxon>
        <taxon>Proctotrupomorpha</taxon>
        <taxon>Chalcidoidea</taxon>
        <taxon>Trichogrammatidae</taxon>
        <taxon>Trichogramma</taxon>
    </lineage>
</organism>
<evidence type="ECO:0008006" key="3">
    <source>
        <dbReference type="Google" id="ProtNLM"/>
    </source>
</evidence>
<dbReference type="EMBL" id="JBJJXI010000003">
    <property type="protein sequence ID" value="KAL3407733.1"/>
    <property type="molecule type" value="Genomic_DNA"/>
</dbReference>